<evidence type="ECO:0008006" key="3">
    <source>
        <dbReference type="Google" id="ProtNLM"/>
    </source>
</evidence>
<proteinExistence type="predicted"/>
<name>A0A3M0CWS9_9EURY</name>
<dbReference type="Proteomes" id="UP000277326">
    <property type="component" value="Unassembled WGS sequence"/>
</dbReference>
<dbReference type="RefSeq" id="WP_158601180.1">
    <property type="nucleotide sequence ID" value="NZ_CP034145.1"/>
</dbReference>
<evidence type="ECO:0000313" key="1">
    <source>
        <dbReference type="EMBL" id="RMB13275.1"/>
    </source>
</evidence>
<evidence type="ECO:0000313" key="2">
    <source>
        <dbReference type="Proteomes" id="UP000277326"/>
    </source>
</evidence>
<accession>A0A3M0CWS9</accession>
<protein>
    <recommendedName>
        <fullName evidence="3">Zinc ribbon domain-containing protein</fullName>
    </recommendedName>
</protein>
<dbReference type="EMBL" id="REFS01000005">
    <property type="protein sequence ID" value="RMB13275.1"/>
    <property type="molecule type" value="Genomic_DNA"/>
</dbReference>
<organism evidence="1 2">
    <name type="scientific">Haloplanus aerogenes</name>
    <dbReference type="NCBI Taxonomy" id="660522"/>
    <lineage>
        <taxon>Archaea</taxon>
        <taxon>Methanobacteriati</taxon>
        <taxon>Methanobacteriota</taxon>
        <taxon>Stenosarchaea group</taxon>
        <taxon>Halobacteria</taxon>
        <taxon>Halobacteriales</taxon>
        <taxon>Haloferacaceae</taxon>
        <taxon>Haloplanus</taxon>
    </lineage>
</organism>
<reference evidence="1 2" key="1">
    <citation type="journal article" date="2015" name="Stand. Genomic Sci.">
        <title>Genomic Encyclopedia of Bacterial and Archaeal Type Strains, Phase III: the genomes of soil and plant-associated and newly described type strains.</title>
        <authorList>
            <person name="Whitman W.B."/>
            <person name="Woyke T."/>
            <person name="Klenk H.P."/>
            <person name="Zhou Y."/>
            <person name="Lilburn T.G."/>
            <person name="Beck B.J."/>
            <person name="De Vos P."/>
            <person name="Vandamme P."/>
            <person name="Eisen J.A."/>
            <person name="Garrity G."/>
            <person name="Hugenholtz P."/>
            <person name="Kyrpides N.C."/>
        </authorList>
    </citation>
    <scope>NUCLEOTIDE SEQUENCE [LARGE SCALE GENOMIC DNA]</scope>
    <source>
        <strain evidence="1 2">CGMCC 1.10124</strain>
    </source>
</reference>
<dbReference type="AlphaFoldDB" id="A0A3M0CWS9"/>
<dbReference type="GeneID" id="44638222"/>
<comment type="caution">
    <text evidence="1">The sequence shown here is derived from an EMBL/GenBank/DDBJ whole genome shotgun (WGS) entry which is preliminary data.</text>
</comment>
<gene>
    <name evidence="1" type="ORF">ATH50_2608</name>
</gene>
<dbReference type="OrthoDB" id="295069at2157"/>
<sequence length="53" mass="5822">MSLVDTLKSMFSADERIVYRCDACGETFDVGSSVDDPACTACESTEVRQINRV</sequence>